<keyword evidence="1" id="KW-0472">Membrane</keyword>
<evidence type="ECO:0000313" key="2">
    <source>
        <dbReference type="EMBL" id="SPC96305.1"/>
    </source>
</evidence>
<organism evidence="2">
    <name type="scientific">Fagus sylvatica</name>
    <name type="common">Beechnut</name>
    <dbReference type="NCBI Taxonomy" id="28930"/>
    <lineage>
        <taxon>Eukaryota</taxon>
        <taxon>Viridiplantae</taxon>
        <taxon>Streptophyta</taxon>
        <taxon>Embryophyta</taxon>
        <taxon>Tracheophyta</taxon>
        <taxon>Spermatophyta</taxon>
        <taxon>Magnoliopsida</taxon>
        <taxon>eudicotyledons</taxon>
        <taxon>Gunneridae</taxon>
        <taxon>Pentapetalae</taxon>
        <taxon>rosids</taxon>
        <taxon>fabids</taxon>
        <taxon>Fagales</taxon>
        <taxon>Fagaceae</taxon>
        <taxon>Fagus</taxon>
    </lineage>
</organism>
<protein>
    <submittedName>
        <fullName evidence="2">Uncharacterized protein</fullName>
    </submittedName>
</protein>
<dbReference type="AlphaFoldDB" id="A0A2N9GA06"/>
<reference evidence="2" key="1">
    <citation type="submission" date="2018-02" db="EMBL/GenBank/DDBJ databases">
        <authorList>
            <person name="Cohen D.B."/>
            <person name="Kent A.D."/>
        </authorList>
    </citation>
    <scope>NUCLEOTIDE SEQUENCE</scope>
</reference>
<feature type="transmembrane region" description="Helical" evidence="1">
    <location>
        <begin position="20"/>
        <end position="53"/>
    </location>
</feature>
<sequence>MLQCSGLLHRRQIDGHGAEFGFVVAVGVGVGWMFEFGVAVGLMLGLVSLAWVVVGVNRWLWG</sequence>
<keyword evidence="1" id="KW-0812">Transmembrane</keyword>
<accession>A0A2N9GA06</accession>
<gene>
    <name evidence="2" type="ORF">FSB_LOCUS24187</name>
</gene>
<keyword evidence="1" id="KW-1133">Transmembrane helix</keyword>
<evidence type="ECO:0000256" key="1">
    <source>
        <dbReference type="SAM" id="Phobius"/>
    </source>
</evidence>
<dbReference type="EMBL" id="OIVN01001657">
    <property type="protein sequence ID" value="SPC96305.1"/>
    <property type="molecule type" value="Genomic_DNA"/>
</dbReference>
<proteinExistence type="predicted"/>
<name>A0A2N9GA06_FAGSY</name>